<evidence type="ECO:0000256" key="1">
    <source>
        <dbReference type="SAM" id="Phobius"/>
    </source>
</evidence>
<keyword evidence="3" id="KW-1185">Reference proteome</keyword>
<feature type="transmembrane region" description="Helical" evidence="1">
    <location>
        <begin position="274"/>
        <end position="296"/>
    </location>
</feature>
<evidence type="ECO:0000313" key="2">
    <source>
        <dbReference type="EMBL" id="KAK7031839.1"/>
    </source>
</evidence>
<proteinExistence type="predicted"/>
<protein>
    <submittedName>
        <fullName evidence="2">Uncharacterized protein</fullName>
    </submittedName>
</protein>
<evidence type="ECO:0000313" key="3">
    <source>
        <dbReference type="Proteomes" id="UP001362999"/>
    </source>
</evidence>
<dbReference type="Proteomes" id="UP001362999">
    <property type="component" value="Unassembled WGS sequence"/>
</dbReference>
<dbReference type="AlphaFoldDB" id="A0AAW0BYG5"/>
<gene>
    <name evidence="2" type="ORF">R3P38DRAFT_3352956</name>
</gene>
<keyword evidence="1" id="KW-0472">Membrane</keyword>
<organism evidence="2 3">
    <name type="scientific">Favolaschia claudopus</name>
    <dbReference type="NCBI Taxonomy" id="2862362"/>
    <lineage>
        <taxon>Eukaryota</taxon>
        <taxon>Fungi</taxon>
        <taxon>Dikarya</taxon>
        <taxon>Basidiomycota</taxon>
        <taxon>Agaricomycotina</taxon>
        <taxon>Agaricomycetes</taxon>
        <taxon>Agaricomycetidae</taxon>
        <taxon>Agaricales</taxon>
        <taxon>Marasmiineae</taxon>
        <taxon>Mycenaceae</taxon>
        <taxon>Favolaschia</taxon>
    </lineage>
</organism>
<keyword evidence="1" id="KW-0812">Transmembrane</keyword>
<keyword evidence="1" id="KW-1133">Transmembrane helix</keyword>
<accession>A0AAW0BYG5</accession>
<reference evidence="2 3" key="1">
    <citation type="journal article" date="2024" name="J Genomics">
        <title>Draft genome sequencing and assembly of Favolaschia claudopus CIRM-BRFM 2984 isolated from oak limbs.</title>
        <authorList>
            <person name="Navarro D."/>
            <person name="Drula E."/>
            <person name="Chaduli D."/>
            <person name="Cazenave R."/>
            <person name="Ahrendt S."/>
            <person name="Wang J."/>
            <person name="Lipzen A."/>
            <person name="Daum C."/>
            <person name="Barry K."/>
            <person name="Grigoriev I.V."/>
            <person name="Favel A."/>
            <person name="Rosso M.N."/>
            <person name="Martin F."/>
        </authorList>
    </citation>
    <scope>NUCLEOTIDE SEQUENCE [LARGE SCALE GENOMIC DNA]</scope>
    <source>
        <strain evidence="2 3">CIRM-BRFM 2984</strain>
    </source>
</reference>
<name>A0AAW0BYG5_9AGAR</name>
<sequence>MSSQCLAADRRHLFICSRPASVVECHAIRKSLANHRQGDPLRQASQQVLGRSHEETGEVSVRGAWAMVRFVGFGVPETNGHIEMGRFPARLRTSLSRFVSYIAWFSSTDVFLACWRDAVVLAPFRCKRQIEKKALSFSRADCEVPYRASSLVEGAFVQRRGDAGGPACVIVKASTAPVFLILPNYGGASLILLNSADVILDIVSYRCFKIDSCGPSSSITVARVKLFCRRDTWVHSDDCAFRPSSFVIVISRSGGTRYLWTLSAFEDVSGYPTLPAVVVVMCVLGIGGYLVCVRLAQVVRAPAGRMYWLEAEECILGARSGSVALSGKKLCCWGVSPPGS</sequence>
<dbReference type="EMBL" id="JAWWNJ010000024">
    <property type="protein sequence ID" value="KAK7031839.1"/>
    <property type="molecule type" value="Genomic_DNA"/>
</dbReference>
<comment type="caution">
    <text evidence="2">The sequence shown here is derived from an EMBL/GenBank/DDBJ whole genome shotgun (WGS) entry which is preliminary data.</text>
</comment>